<name>A0A7Y9IE12_9ACTN</name>
<dbReference type="RefSeq" id="WP_312879598.1">
    <property type="nucleotide sequence ID" value="NZ_JACCBU010000001.1"/>
</dbReference>
<gene>
    <name evidence="3" type="ORF">BKA15_006542</name>
</gene>
<reference evidence="3 4" key="1">
    <citation type="submission" date="2020-07" db="EMBL/GenBank/DDBJ databases">
        <title>Sequencing the genomes of 1000 actinobacteria strains.</title>
        <authorList>
            <person name="Klenk H.-P."/>
        </authorList>
    </citation>
    <scope>NUCLEOTIDE SEQUENCE [LARGE SCALE GENOMIC DNA]</scope>
    <source>
        <strain evidence="3 4">DSM 22083</strain>
    </source>
</reference>
<dbReference type="SMART" id="SM00331">
    <property type="entry name" value="PP2C_SIG"/>
    <property type="match status" value="1"/>
</dbReference>
<comment type="caution">
    <text evidence="3">The sequence shown here is derived from an EMBL/GenBank/DDBJ whole genome shotgun (WGS) entry which is preliminary data.</text>
</comment>
<organism evidence="3 4">
    <name type="scientific">Microlunatus parietis</name>
    <dbReference type="NCBI Taxonomy" id="682979"/>
    <lineage>
        <taxon>Bacteria</taxon>
        <taxon>Bacillati</taxon>
        <taxon>Actinomycetota</taxon>
        <taxon>Actinomycetes</taxon>
        <taxon>Propionibacteriales</taxon>
        <taxon>Propionibacteriaceae</taxon>
        <taxon>Microlunatus</taxon>
    </lineage>
</organism>
<evidence type="ECO:0000259" key="2">
    <source>
        <dbReference type="PROSITE" id="PS51746"/>
    </source>
</evidence>
<dbReference type="SUPFAM" id="SSF81606">
    <property type="entry name" value="PP2C-like"/>
    <property type="match status" value="1"/>
</dbReference>
<feature type="domain" description="PPM-type phosphatase" evidence="2">
    <location>
        <begin position="89"/>
        <end position="366"/>
    </location>
</feature>
<evidence type="ECO:0000256" key="1">
    <source>
        <dbReference type="SAM" id="MobiDB-lite"/>
    </source>
</evidence>
<dbReference type="InterPro" id="IPR001932">
    <property type="entry name" value="PPM-type_phosphatase-like_dom"/>
</dbReference>
<evidence type="ECO:0000313" key="4">
    <source>
        <dbReference type="Proteomes" id="UP000569914"/>
    </source>
</evidence>
<proteinExistence type="predicted"/>
<dbReference type="InterPro" id="IPR036457">
    <property type="entry name" value="PPM-type-like_dom_sf"/>
</dbReference>
<dbReference type="Proteomes" id="UP000569914">
    <property type="component" value="Unassembled WGS sequence"/>
</dbReference>
<dbReference type="Gene3D" id="3.60.40.10">
    <property type="entry name" value="PPM-type phosphatase domain"/>
    <property type="match status" value="1"/>
</dbReference>
<sequence length="368" mass="38346">MPADASYCEVCGAELSPTAAPAEAGDSGEELPITLSRSIRAEQTDEPVVAPPRTCKECGGEIGADDYCQTCGTKAPRERDHYTEQPAPWVAAVCDRGIRHHRNEDASAIAADPEPGSRAVLVVCDGVSTSPNSDVASLAAARAARDVLEAHRAAGMGTLESRAAALTQALQAAAVQANAAVLDASAELEAEAKARAAEQGGTEDGAAPEPTEPINTPSCTFVAAVVEPDLIMVGNVGDSRAYWIPDLGHGEPQQLSVDDSVAQARIDMGVPREQAENGPQAHAITKWFGRDSPDVMPRTAKVTVTGPGWVLVCSDGLWNYASEATDLQKLVGELAITEPLPLAEALVAWANEQGGKDNITVALARRTA</sequence>
<evidence type="ECO:0000313" key="3">
    <source>
        <dbReference type="EMBL" id="NYE75213.1"/>
    </source>
</evidence>
<dbReference type="Pfam" id="PF13672">
    <property type="entry name" value="PP2C_2"/>
    <property type="match status" value="1"/>
</dbReference>
<protein>
    <submittedName>
        <fullName evidence="3">Serine/threonine protein phosphatase PrpC</fullName>
    </submittedName>
</protein>
<accession>A0A7Y9IE12</accession>
<dbReference type="AlphaFoldDB" id="A0A7Y9IE12"/>
<dbReference type="SMART" id="SM00332">
    <property type="entry name" value="PP2Cc"/>
    <property type="match status" value="1"/>
</dbReference>
<dbReference type="CDD" id="cd00143">
    <property type="entry name" value="PP2Cc"/>
    <property type="match status" value="1"/>
</dbReference>
<dbReference type="PROSITE" id="PS51746">
    <property type="entry name" value="PPM_2"/>
    <property type="match status" value="1"/>
</dbReference>
<keyword evidence="4" id="KW-1185">Reference proteome</keyword>
<dbReference type="EMBL" id="JACCBU010000001">
    <property type="protein sequence ID" value="NYE75213.1"/>
    <property type="molecule type" value="Genomic_DNA"/>
</dbReference>
<feature type="region of interest" description="Disordered" evidence="1">
    <location>
        <begin position="192"/>
        <end position="215"/>
    </location>
</feature>